<dbReference type="RefSeq" id="WP_378059243.1">
    <property type="nucleotide sequence ID" value="NZ_JBHSIS010000017.1"/>
</dbReference>
<sequence length="267" mass="28971">MTEQELARPDRVVFLSHADYVDVLDHHPQILKDDRIVVVPSPLIGSWVADQEIAAVESAPNTVLLRDAGSDKLVPAESALRTLALSRVYAFIEVCQLLGATSLRTTELDESTMNAHTTNQFGAGSTDPVTSKGSTILGVTADFAAGLRREVRSRIEAVGTFAGSAPDVPAAEAVVARYEDLSQALGSLIKLRSARANTMRRLEVRVDFLSATHSEMDLLLGFDQGLGTALGRNSQLGLVARLRNQFHRDSDATRHQTMSIEVVFPEH</sequence>
<dbReference type="EMBL" id="JBHSIS010000017">
    <property type="protein sequence ID" value="MFC4857255.1"/>
    <property type="molecule type" value="Genomic_DNA"/>
</dbReference>
<evidence type="ECO:0000313" key="1">
    <source>
        <dbReference type="EMBL" id="MFC4857255.1"/>
    </source>
</evidence>
<gene>
    <name evidence="1" type="ORF">ACFPCV_27480</name>
</gene>
<comment type="caution">
    <text evidence="1">The sequence shown here is derived from an EMBL/GenBank/DDBJ whole genome shotgun (WGS) entry which is preliminary data.</text>
</comment>
<dbReference type="Proteomes" id="UP001595859">
    <property type="component" value="Unassembled WGS sequence"/>
</dbReference>
<keyword evidence="2" id="KW-1185">Reference proteome</keyword>
<reference evidence="2" key="1">
    <citation type="journal article" date="2019" name="Int. J. Syst. Evol. Microbiol.">
        <title>The Global Catalogue of Microorganisms (GCM) 10K type strain sequencing project: providing services to taxonomists for standard genome sequencing and annotation.</title>
        <authorList>
            <consortium name="The Broad Institute Genomics Platform"/>
            <consortium name="The Broad Institute Genome Sequencing Center for Infectious Disease"/>
            <person name="Wu L."/>
            <person name="Ma J."/>
        </authorList>
    </citation>
    <scope>NUCLEOTIDE SEQUENCE [LARGE SCALE GENOMIC DNA]</scope>
    <source>
        <strain evidence="2">ZS-22-S1</strain>
    </source>
</reference>
<proteinExistence type="predicted"/>
<evidence type="ECO:0000313" key="2">
    <source>
        <dbReference type="Proteomes" id="UP001595859"/>
    </source>
</evidence>
<accession>A0ABV9S6C4</accession>
<organism evidence="1 2">
    <name type="scientific">Actinophytocola glycyrrhizae</name>
    <dbReference type="NCBI Taxonomy" id="2044873"/>
    <lineage>
        <taxon>Bacteria</taxon>
        <taxon>Bacillati</taxon>
        <taxon>Actinomycetota</taxon>
        <taxon>Actinomycetes</taxon>
        <taxon>Pseudonocardiales</taxon>
        <taxon>Pseudonocardiaceae</taxon>
    </lineage>
</organism>
<name>A0ABV9S6C4_9PSEU</name>
<protein>
    <submittedName>
        <fullName evidence="1">Uncharacterized protein</fullName>
    </submittedName>
</protein>